<comment type="caution">
    <text evidence="2">The sequence shown here is derived from an EMBL/GenBank/DDBJ whole genome shotgun (WGS) entry which is preliminary data.</text>
</comment>
<keyword evidence="3" id="KW-1185">Reference proteome</keyword>
<name>A0A3M6U4P2_POCDA</name>
<evidence type="ECO:0000313" key="2">
    <source>
        <dbReference type="EMBL" id="RMX48581.1"/>
    </source>
</evidence>
<dbReference type="Proteomes" id="UP000275408">
    <property type="component" value="Unassembled WGS sequence"/>
</dbReference>
<dbReference type="AlphaFoldDB" id="A0A3M6U4P2"/>
<reference evidence="2 3" key="1">
    <citation type="journal article" date="2018" name="Sci. Rep.">
        <title>Comparative analysis of the Pocillopora damicornis genome highlights role of immune system in coral evolution.</title>
        <authorList>
            <person name="Cunning R."/>
            <person name="Bay R.A."/>
            <person name="Gillette P."/>
            <person name="Baker A.C."/>
            <person name="Traylor-Knowles N."/>
        </authorList>
    </citation>
    <scope>NUCLEOTIDE SEQUENCE [LARGE SCALE GENOMIC DNA]</scope>
    <source>
        <strain evidence="2">RSMAS</strain>
        <tissue evidence="2">Whole animal</tissue>
    </source>
</reference>
<gene>
    <name evidence="2" type="ORF">pdam_00019603</name>
</gene>
<accession>A0A3M6U4P2</accession>
<sequence length="441" mass="49825">MSYGWVPPKEDSPSVISNRVFTIRRLNRMESQRLGTQLNILKAEEEHFKSRISHEKQMLRKELSEIRQVKENPVIGIERRKLLQQISCKETRQYGLTGHKAERFRSLSTGDSDSKSSSSKLPHVCFRSKSQSNIASLSSGEEELSKNVQKKPLGLNSNICTMPSEFWPKNLASVNRNMKSCQRSLSTSVYPQISAWEGNRRSDGLLSIEKGDLLGSDGTEHEGSGLDHRCRSVKLNREFSQSPGWAWRGRRHVLNKDGWTMPRSEFRDNSWQKSGEEMRSSQISGTRERRQRSYSSNCAPNISEGRAFDVCQGPEQNKLNAQDLCSTRAAKSGKRRHTTNCRPTVINGQVVEISGENKSKGVNSYHQVTTFRRQRSLTVNCVPVFDDEQANSSSCEREENIVMNENIVNDGDFHGTSCSENISTYDSQVSSKNQDGISLPP</sequence>
<evidence type="ECO:0000256" key="1">
    <source>
        <dbReference type="SAM" id="MobiDB-lite"/>
    </source>
</evidence>
<dbReference type="EMBL" id="RCHS01002248">
    <property type="protein sequence ID" value="RMX48581.1"/>
    <property type="molecule type" value="Genomic_DNA"/>
</dbReference>
<proteinExistence type="predicted"/>
<protein>
    <submittedName>
        <fullName evidence="2">Uncharacterized protein</fullName>
    </submittedName>
</protein>
<feature type="region of interest" description="Disordered" evidence="1">
    <location>
        <begin position="262"/>
        <end position="298"/>
    </location>
</feature>
<feature type="compositionally biased region" description="Basic and acidic residues" evidence="1">
    <location>
        <begin position="264"/>
        <end position="279"/>
    </location>
</feature>
<evidence type="ECO:0000313" key="3">
    <source>
        <dbReference type="Proteomes" id="UP000275408"/>
    </source>
</evidence>
<organism evidence="2 3">
    <name type="scientific">Pocillopora damicornis</name>
    <name type="common">Cauliflower coral</name>
    <name type="synonym">Millepora damicornis</name>
    <dbReference type="NCBI Taxonomy" id="46731"/>
    <lineage>
        <taxon>Eukaryota</taxon>
        <taxon>Metazoa</taxon>
        <taxon>Cnidaria</taxon>
        <taxon>Anthozoa</taxon>
        <taxon>Hexacorallia</taxon>
        <taxon>Scleractinia</taxon>
        <taxon>Astrocoeniina</taxon>
        <taxon>Pocilloporidae</taxon>
        <taxon>Pocillopora</taxon>
    </lineage>
</organism>